<evidence type="ECO:0000313" key="11">
    <source>
        <dbReference type="EMBL" id="CEM10417.1"/>
    </source>
</evidence>
<comment type="similarity">
    <text evidence="3 8">Belongs to the COQ9 family.</text>
</comment>
<dbReference type="OMA" id="ICHISGI"/>
<dbReference type="Proteomes" id="UP000041254">
    <property type="component" value="Unassembled WGS sequence"/>
</dbReference>
<feature type="domain" description="COQ9 C-terminal" evidence="10">
    <location>
        <begin position="177"/>
        <end position="247"/>
    </location>
</feature>
<keyword evidence="7 8" id="KW-0496">Mitochondrion</keyword>
<sequence>MMVFNSYRLPRHLSRPVAPAAACFSTQAYERTASSPPPPPHSSHDTHSHPHQEHEHHSEAHSDEAPSSGINPKEILHLALDKVPAHGWTTEALSAAAVELGLSPAAGSVFTPMDLVYHFMDVKLDQLHDDAPHLNLDGLDVEDRIGVLMQRRISYLAPVIKHWAAGMALGATPVQLPETTAKLWRLVSEICYLAGDREAPTSPHFYARRSLLLSLYTAAESFALTDKSADLTDTQHFVARRFEEMKTARNYGSTAFTAVSSLASAIPSMGIGGSLFQTPFGSSTASSSSSSSASSGASASHDEHHEEVQPLRAAQEAAFHHTDSSSHHAEGDKREGESATRHEGESLASAAKSA</sequence>
<proteinExistence type="inferred from homology"/>
<keyword evidence="5" id="KW-0809">Transit peptide</keyword>
<protein>
    <recommendedName>
        <fullName evidence="8">Ubiquinone biosynthesis protein</fullName>
    </recommendedName>
</protein>
<keyword evidence="12" id="KW-1185">Reference proteome</keyword>
<gene>
    <name evidence="11" type="ORF">Vbra_14967</name>
</gene>
<dbReference type="UniPathway" id="UPA00232"/>
<feature type="region of interest" description="Disordered" evidence="9">
    <location>
        <begin position="282"/>
        <end position="354"/>
    </location>
</feature>
<evidence type="ECO:0000313" key="12">
    <source>
        <dbReference type="Proteomes" id="UP000041254"/>
    </source>
</evidence>
<evidence type="ECO:0000256" key="5">
    <source>
        <dbReference type="ARBA" id="ARBA00022946"/>
    </source>
</evidence>
<dbReference type="GO" id="GO:0008289">
    <property type="term" value="F:lipid binding"/>
    <property type="evidence" value="ECO:0007669"/>
    <property type="project" value="UniProtKB-UniRule"/>
</dbReference>
<evidence type="ECO:0000256" key="4">
    <source>
        <dbReference type="ARBA" id="ARBA00022688"/>
    </source>
</evidence>
<dbReference type="VEuPathDB" id="CryptoDB:Vbra_14967"/>
<evidence type="ECO:0000259" key="10">
    <source>
        <dbReference type="Pfam" id="PF08511"/>
    </source>
</evidence>
<dbReference type="EMBL" id="CDMY01000405">
    <property type="protein sequence ID" value="CEM10417.1"/>
    <property type="molecule type" value="Genomic_DNA"/>
</dbReference>
<name>A0A0G4FBN9_VITBC</name>
<evidence type="ECO:0000256" key="1">
    <source>
        <dbReference type="ARBA" id="ARBA00004173"/>
    </source>
</evidence>
<feature type="region of interest" description="Disordered" evidence="9">
    <location>
        <begin position="28"/>
        <end position="70"/>
    </location>
</feature>
<keyword evidence="6 8" id="KW-0446">Lipid-binding</keyword>
<dbReference type="PANTHER" id="PTHR21427">
    <property type="entry name" value="UBIQUINONE BIOSYNTHESIS PROTEIN COQ9, MITOCHONDRIAL"/>
    <property type="match status" value="1"/>
</dbReference>
<feature type="compositionally biased region" description="Basic and acidic residues" evidence="9">
    <location>
        <begin position="300"/>
        <end position="309"/>
    </location>
</feature>
<dbReference type="GO" id="GO:0006744">
    <property type="term" value="P:ubiquinone biosynthetic process"/>
    <property type="evidence" value="ECO:0007669"/>
    <property type="project" value="UniProtKB-UniRule"/>
</dbReference>
<reference evidence="11 12" key="1">
    <citation type="submission" date="2014-11" db="EMBL/GenBank/DDBJ databases">
        <authorList>
            <person name="Zhu J."/>
            <person name="Qi W."/>
            <person name="Song R."/>
        </authorList>
    </citation>
    <scope>NUCLEOTIDE SEQUENCE [LARGE SCALE GENOMIC DNA]</scope>
</reference>
<dbReference type="GO" id="GO:0005743">
    <property type="term" value="C:mitochondrial inner membrane"/>
    <property type="evidence" value="ECO:0007669"/>
    <property type="project" value="TreeGrafter"/>
</dbReference>
<comment type="subcellular location">
    <subcellularLocation>
        <location evidence="1 8">Mitochondrion</location>
    </subcellularLocation>
</comment>
<dbReference type="InParanoid" id="A0A0G4FBN9"/>
<dbReference type="Pfam" id="PF08511">
    <property type="entry name" value="COQ9"/>
    <property type="match status" value="1"/>
</dbReference>
<feature type="compositionally biased region" description="Basic and acidic residues" evidence="9">
    <location>
        <begin position="318"/>
        <end position="345"/>
    </location>
</feature>
<keyword evidence="4 8" id="KW-0831">Ubiquinone biosynthesis</keyword>
<evidence type="ECO:0000256" key="3">
    <source>
        <dbReference type="ARBA" id="ARBA00010766"/>
    </source>
</evidence>
<evidence type="ECO:0000256" key="8">
    <source>
        <dbReference type="RuleBase" id="RU366063"/>
    </source>
</evidence>
<dbReference type="STRING" id="1169540.A0A0G4FBN9"/>
<comment type="function">
    <text evidence="8">Membrane-associated protein that warps the membrane surface to access and bind aromatic isoprenes with high specificity, including ubiquinone (CoQ) isoprene intermediates and presents them directly to Coq7, therefore facilitating the Coq7-mediated hydroxylase step. Participates in the biosynthesis of coenzyme Q, also named ubiquinone, an essential lipid-soluble electron transporter for aerobic cellular respiration.</text>
</comment>
<evidence type="ECO:0000256" key="7">
    <source>
        <dbReference type="ARBA" id="ARBA00023128"/>
    </source>
</evidence>
<evidence type="ECO:0000256" key="9">
    <source>
        <dbReference type="SAM" id="MobiDB-lite"/>
    </source>
</evidence>
<accession>A0A0G4FBN9</accession>
<dbReference type="PANTHER" id="PTHR21427:SF19">
    <property type="entry name" value="UBIQUINONE BIOSYNTHESIS PROTEIN COQ9, MITOCHONDRIAL"/>
    <property type="match status" value="1"/>
</dbReference>
<feature type="compositionally biased region" description="Basic and acidic residues" evidence="9">
    <location>
        <begin position="42"/>
        <end position="64"/>
    </location>
</feature>
<dbReference type="OrthoDB" id="619536at2759"/>
<dbReference type="InterPro" id="IPR013718">
    <property type="entry name" value="COQ9_C"/>
</dbReference>
<organism evidence="11 12">
    <name type="scientific">Vitrella brassicaformis (strain CCMP3155)</name>
    <dbReference type="NCBI Taxonomy" id="1169540"/>
    <lineage>
        <taxon>Eukaryota</taxon>
        <taxon>Sar</taxon>
        <taxon>Alveolata</taxon>
        <taxon>Colpodellida</taxon>
        <taxon>Vitrellaceae</taxon>
        <taxon>Vitrella</taxon>
    </lineage>
</organism>
<evidence type="ECO:0000256" key="6">
    <source>
        <dbReference type="ARBA" id="ARBA00023121"/>
    </source>
</evidence>
<dbReference type="AlphaFoldDB" id="A0A0G4FBN9"/>
<dbReference type="Gene3D" id="1.10.357.10">
    <property type="entry name" value="Tetracycline Repressor, domain 2"/>
    <property type="match status" value="1"/>
</dbReference>
<dbReference type="InterPro" id="IPR012762">
    <property type="entry name" value="Ubiq_biosynth_COQ9"/>
</dbReference>
<dbReference type="NCBIfam" id="TIGR02396">
    <property type="entry name" value="diverge_rpsU"/>
    <property type="match status" value="1"/>
</dbReference>
<feature type="compositionally biased region" description="Low complexity" evidence="9">
    <location>
        <begin position="282"/>
        <end position="299"/>
    </location>
</feature>
<comment type="pathway">
    <text evidence="2 8">Cofactor biosynthesis; ubiquinone biosynthesis.</text>
</comment>
<evidence type="ECO:0000256" key="2">
    <source>
        <dbReference type="ARBA" id="ARBA00004749"/>
    </source>
</evidence>